<evidence type="ECO:0000259" key="1">
    <source>
        <dbReference type="Pfam" id="PF00534"/>
    </source>
</evidence>
<dbReference type="Gene3D" id="3.40.50.2000">
    <property type="entry name" value="Glycogen Phosphorylase B"/>
    <property type="match status" value="1"/>
</dbReference>
<dbReference type="EMBL" id="DSIY01000094">
    <property type="protein sequence ID" value="HEG90616.1"/>
    <property type="molecule type" value="Genomic_DNA"/>
</dbReference>
<name>A0A831TDW4_9BACT</name>
<protein>
    <submittedName>
        <fullName evidence="2">Glycosyltransferase</fullName>
    </submittedName>
</protein>
<dbReference type="CDD" id="cd03801">
    <property type="entry name" value="GT4_PimA-like"/>
    <property type="match status" value="1"/>
</dbReference>
<dbReference type="Pfam" id="PF00534">
    <property type="entry name" value="Glycos_transf_1"/>
    <property type="match status" value="1"/>
</dbReference>
<dbReference type="PANTHER" id="PTHR12526:SF627">
    <property type="entry name" value="D-RHAMNOSYLTRANSFERASE WBPZ"/>
    <property type="match status" value="1"/>
</dbReference>
<dbReference type="InterPro" id="IPR001296">
    <property type="entry name" value="Glyco_trans_1"/>
</dbReference>
<proteinExistence type="predicted"/>
<feature type="domain" description="Glycosyl transferase family 1" evidence="1">
    <location>
        <begin position="213"/>
        <end position="289"/>
    </location>
</feature>
<organism evidence="2">
    <name type="scientific">Thermorudis peleae</name>
    <dbReference type="NCBI Taxonomy" id="1382356"/>
    <lineage>
        <taxon>Bacteria</taxon>
        <taxon>Pseudomonadati</taxon>
        <taxon>Thermomicrobiota</taxon>
        <taxon>Thermomicrobia</taxon>
        <taxon>Thermomicrobia incertae sedis</taxon>
        <taxon>Thermorudis</taxon>
    </lineage>
</organism>
<sequence length="320" mass="36572">MRLTILIWHIHGSYLRLLAELPHTFIVPVRPGRPEGYGGRWGHFDWPPNVVEVPAERVRDLPLDLLIFQTPRNYLRDQYEILTPAQRSRPRLYLEHNTPKGHPDRLRHLVDDPYTLVVHVTHYNRLFWDCGRSPTCVIEHTALVPETLRADYALARGLVVVNNLAQRGRVCGYDIFQTLRQRVPLDLAGMGSDDLGGLGDLPQAVLWARASRYRFFFNPIRYTSLPLAVVEAMHLGLPIVALATTELPTVIRHGENGFISNDLAVLTEAMRALLADPDLARRLGENARATARARFGLERFRRDWQRALEWALDLAPPRES</sequence>
<dbReference type="PANTHER" id="PTHR12526">
    <property type="entry name" value="GLYCOSYLTRANSFERASE"/>
    <property type="match status" value="1"/>
</dbReference>
<dbReference type="SUPFAM" id="SSF53756">
    <property type="entry name" value="UDP-Glycosyltransferase/glycogen phosphorylase"/>
    <property type="match status" value="1"/>
</dbReference>
<gene>
    <name evidence="2" type="ORF">ENP34_04120</name>
</gene>
<accession>A0A831TDW4</accession>
<evidence type="ECO:0000313" key="2">
    <source>
        <dbReference type="EMBL" id="HEG90616.1"/>
    </source>
</evidence>
<comment type="caution">
    <text evidence="2">The sequence shown here is derived from an EMBL/GenBank/DDBJ whole genome shotgun (WGS) entry which is preliminary data.</text>
</comment>
<reference evidence="2" key="1">
    <citation type="journal article" date="2020" name="mSystems">
        <title>Genome- and Community-Level Interaction Insights into Carbon Utilization and Element Cycling Functions of Hydrothermarchaeota in Hydrothermal Sediment.</title>
        <authorList>
            <person name="Zhou Z."/>
            <person name="Liu Y."/>
            <person name="Xu W."/>
            <person name="Pan J."/>
            <person name="Luo Z.H."/>
            <person name="Li M."/>
        </authorList>
    </citation>
    <scope>NUCLEOTIDE SEQUENCE [LARGE SCALE GENOMIC DNA]</scope>
    <source>
        <strain evidence="2">SpSt-210</strain>
    </source>
</reference>
<dbReference type="AlphaFoldDB" id="A0A831TDW4"/>
<keyword evidence="2" id="KW-0808">Transferase</keyword>
<dbReference type="GO" id="GO:0016757">
    <property type="term" value="F:glycosyltransferase activity"/>
    <property type="evidence" value="ECO:0007669"/>
    <property type="project" value="InterPro"/>
</dbReference>